<accession>M1PMV2</accession>
<dbReference type="EMBL" id="CP003985">
    <property type="protein sequence ID" value="AGF77771.1"/>
    <property type="molecule type" value="Genomic_DNA"/>
</dbReference>
<dbReference type="Proteomes" id="UP000011721">
    <property type="component" value="Chromosome"/>
</dbReference>
<keyword evidence="2" id="KW-1185">Reference proteome</keyword>
<sequence>MRHETFSKRSPYFFLLHVSSIAVYGQETGNCMGIPWNSPFPVIEQKFSEVEFVEEDGFRVTLFRLPHPEKDVERMEFKLFKNQLISVIRYYKGSIDSLINEGSIRKVVGGLGPLKEIRKTTSNSLAGIAEVVIHEYGDVLVLFRYYPSGQKEGFTVKENSIVIIYKPTFDKMVYYRKHSEGDVEEIIDYDYIDF</sequence>
<organism evidence="1 2">
    <name type="scientific">Desulfocapsa sulfexigens (strain DSM 10523 / SB164P1)</name>
    <dbReference type="NCBI Taxonomy" id="1167006"/>
    <lineage>
        <taxon>Bacteria</taxon>
        <taxon>Pseudomonadati</taxon>
        <taxon>Thermodesulfobacteriota</taxon>
        <taxon>Desulfobulbia</taxon>
        <taxon>Desulfobulbales</taxon>
        <taxon>Desulfocapsaceae</taxon>
        <taxon>Desulfocapsa</taxon>
    </lineage>
</organism>
<dbReference type="HOGENOM" id="CLU_1400551_0_0_7"/>
<evidence type="ECO:0000313" key="2">
    <source>
        <dbReference type="Proteomes" id="UP000011721"/>
    </source>
</evidence>
<evidence type="ECO:0000313" key="1">
    <source>
        <dbReference type="EMBL" id="AGF77771.1"/>
    </source>
</evidence>
<dbReference type="KEGG" id="dsf:UWK_01203"/>
<name>M1PMV2_DESSD</name>
<gene>
    <name evidence="1" type="ordered locus">UWK_01203</name>
</gene>
<dbReference type="AlphaFoldDB" id="M1PMV2"/>
<protein>
    <submittedName>
        <fullName evidence="1">Uncharacterized protein</fullName>
    </submittedName>
</protein>
<proteinExistence type="predicted"/>
<dbReference type="STRING" id="1167006.UWK_01203"/>
<reference evidence="2" key="1">
    <citation type="journal article" date="2013" name="Stand. Genomic Sci.">
        <title>Complete genome sequence of Desulfocapsa sulfexigens, a marine deltaproteobacterium specialized in disproportionating inorganic sulfur compounds.</title>
        <authorList>
            <person name="Finster K.W."/>
            <person name="Kjeldsen K.U."/>
            <person name="Kube M."/>
            <person name="Reinhardt R."/>
            <person name="Mussmann M."/>
            <person name="Amann R."/>
            <person name="Schreiber L."/>
        </authorList>
    </citation>
    <scope>NUCLEOTIDE SEQUENCE [LARGE SCALE GENOMIC DNA]</scope>
    <source>
        <strain evidence="2">DSM 10523 / SB164P1</strain>
    </source>
</reference>